<protein>
    <submittedName>
        <fullName evidence="4 5">SGNH_hydro domain-containing protein</fullName>
    </submittedName>
</protein>
<dbReference type="Pfam" id="PF13472">
    <property type="entry name" value="Lipase_GDSL_2"/>
    <property type="match status" value="1"/>
</dbReference>
<dbReference type="InterPro" id="IPR013830">
    <property type="entry name" value="SGNH_hydro"/>
</dbReference>
<feature type="domain" description="SGNH hydrolase-type esterase" evidence="2">
    <location>
        <begin position="76"/>
        <end position="209"/>
    </location>
</feature>
<evidence type="ECO:0000313" key="3">
    <source>
        <dbReference type="Proteomes" id="UP000095280"/>
    </source>
</evidence>
<dbReference type="InterPro" id="IPR036514">
    <property type="entry name" value="SGNH_hydro_sf"/>
</dbReference>
<dbReference type="PANTHER" id="PTHR11852:SF0">
    <property type="entry name" value="PLATELET-ACTIVATING FACTOR ACETYLHYDROLASE IB SUBUNIT BETA HOMOLOG"/>
    <property type="match status" value="1"/>
</dbReference>
<evidence type="ECO:0000256" key="1">
    <source>
        <dbReference type="ARBA" id="ARBA00038184"/>
    </source>
</evidence>
<accession>A0A1I8H8T4</accession>
<keyword evidence="3" id="KW-1185">Reference proteome</keyword>
<dbReference type="Proteomes" id="UP000095280">
    <property type="component" value="Unplaced"/>
</dbReference>
<reference evidence="4 5" key="1">
    <citation type="submission" date="2016-11" db="UniProtKB">
        <authorList>
            <consortium name="WormBaseParasite"/>
        </authorList>
    </citation>
    <scope>IDENTIFICATION</scope>
</reference>
<dbReference type="PANTHER" id="PTHR11852">
    <property type="entry name" value="PLATELET-ACTIVATING FACTOR ACETYLHYDROLASE"/>
    <property type="match status" value="1"/>
</dbReference>
<evidence type="ECO:0000313" key="5">
    <source>
        <dbReference type="WBParaSite" id="maker-uti_cns_0005015-snap-gene-0.4-mRNA-1"/>
    </source>
</evidence>
<dbReference type="AlphaFoldDB" id="A0A1I8H8T4"/>
<name>A0A1I8H8T4_9PLAT</name>
<dbReference type="WBParaSite" id="maker-uti_cns_0005015-snap-gene-0.4-mRNA-1">
    <property type="protein sequence ID" value="maker-uti_cns_0005015-snap-gene-0.4-mRNA-1"/>
    <property type="gene ID" value="maker-uti_cns_0005015-snap-gene-0.4"/>
</dbReference>
<dbReference type="SUPFAM" id="SSF52266">
    <property type="entry name" value="SGNH hydrolase"/>
    <property type="match status" value="1"/>
</dbReference>
<proteinExistence type="inferred from homology"/>
<evidence type="ECO:0000259" key="2">
    <source>
        <dbReference type="Pfam" id="PF13472"/>
    </source>
</evidence>
<evidence type="ECO:0000313" key="4">
    <source>
        <dbReference type="WBParaSite" id="maker-uti_cns_0004693-snap-gene-0.3-mRNA-1"/>
    </source>
</evidence>
<sequence length="238" mass="26675">ANLPSVPSTGSTGSNVLNPTLPVDLLGDGRWLSQHKRFREKAVDREPDVIFIGDNIVQRMQFTSTWQDHIEPLHCLNFGIYEDRIENILYRIEDGELEDCSPKVVVLHAGNNNPELAADIAAGIRNLAEVVHQQLPGANVIVLGLLPVGEHKNPRRTKHAEVNRLLTEQLSQSGRTTVLIPDWDTFLQPDKSLSHRDMYDYCNLTDLGYSKLFEPLLELLQEELHSFPSAAAGDSDHE</sequence>
<organism evidence="3 5">
    <name type="scientific">Macrostomum lignano</name>
    <dbReference type="NCBI Taxonomy" id="282301"/>
    <lineage>
        <taxon>Eukaryota</taxon>
        <taxon>Metazoa</taxon>
        <taxon>Spiralia</taxon>
        <taxon>Lophotrochozoa</taxon>
        <taxon>Platyhelminthes</taxon>
        <taxon>Rhabditophora</taxon>
        <taxon>Macrostomorpha</taxon>
        <taxon>Macrostomida</taxon>
        <taxon>Macrostomidae</taxon>
        <taxon>Macrostomum</taxon>
    </lineage>
</organism>
<dbReference type="WBParaSite" id="maker-uti_cns_0004693-snap-gene-0.3-mRNA-1">
    <property type="protein sequence ID" value="maker-uti_cns_0004693-snap-gene-0.3-mRNA-1"/>
    <property type="gene ID" value="maker-uti_cns_0004693-snap-gene-0.3"/>
</dbReference>
<comment type="similarity">
    <text evidence="1">Belongs to the 'GDSL' lipolytic enzyme family. Platelet-activating factor acetylhydrolase IB beta/gamma subunits subfamily.</text>
</comment>
<dbReference type="Gene3D" id="3.40.50.1110">
    <property type="entry name" value="SGNH hydrolase"/>
    <property type="match status" value="1"/>
</dbReference>